<dbReference type="InterPro" id="IPR007705">
    <property type="entry name" value="Vesicle_trsprt_v-SNARE_N"/>
</dbReference>
<dbReference type="OrthoDB" id="430637at2759"/>
<reference evidence="12 13" key="1">
    <citation type="submission" date="2012-05" db="EMBL/GenBank/DDBJ databases">
        <title>Recombination and specialization in a pathogen metapopulation.</title>
        <authorList>
            <person name="Gardiner A."/>
            <person name="Kemen E."/>
            <person name="Schultz-Larsen T."/>
            <person name="MacLean D."/>
            <person name="Van Oosterhout C."/>
            <person name="Jones J.D.G."/>
        </authorList>
    </citation>
    <scope>NUCLEOTIDE SEQUENCE [LARGE SCALE GENOMIC DNA]</scope>
    <source>
        <strain evidence="12 13">Ac Nc2</strain>
    </source>
</reference>
<evidence type="ECO:0000256" key="9">
    <source>
        <dbReference type="SAM" id="Coils"/>
    </source>
</evidence>
<evidence type="ECO:0000256" key="7">
    <source>
        <dbReference type="ARBA" id="ARBA00023054"/>
    </source>
</evidence>
<dbReference type="EMBL" id="CAIX01000298">
    <property type="protein sequence ID" value="CCI49441.1"/>
    <property type="molecule type" value="Genomic_DNA"/>
</dbReference>
<dbReference type="GO" id="GO:0031201">
    <property type="term" value="C:SNARE complex"/>
    <property type="evidence" value="ECO:0007669"/>
    <property type="project" value="TreeGrafter"/>
</dbReference>
<keyword evidence="3" id="KW-0813">Transport</keyword>
<keyword evidence="6 10" id="KW-1133">Transmembrane helix</keyword>
<comment type="subcellular location">
    <subcellularLocation>
        <location evidence="1">Membrane</location>
        <topology evidence="1">Single-pass type IV membrane protein</topology>
    </subcellularLocation>
</comment>
<keyword evidence="4 10" id="KW-0812">Transmembrane</keyword>
<dbReference type="Gene3D" id="1.20.58.400">
    <property type="entry name" value="t-snare proteins"/>
    <property type="match status" value="1"/>
</dbReference>
<dbReference type="Proteomes" id="UP000053237">
    <property type="component" value="Unassembled WGS sequence"/>
</dbReference>
<dbReference type="GO" id="GO:0006886">
    <property type="term" value="P:intracellular protein transport"/>
    <property type="evidence" value="ECO:0007669"/>
    <property type="project" value="InterPro"/>
</dbReference>
<evidence type="ECO:0000256" key="1">
    <source>
        <dbReference type="ARBA" id="ARBA00004211"/>
    </source>
</evidence>
<evidence type="ECO:0000256" key="6">
    <source>
        <dbReference type="ARBA" id="ARBA00022989"/>
    </source>
</evidence>
<keyword evidence="13" id="KW-1185">Reference proteome</keyword>
<sequence>MTSIFDGYDEEYRALASDISKKISDVATYEQEPGRKYKKKSSLLHIGDLLKQGNQLIQQMELEARSLDVATRRELSKKVEQYRKSLGSLNEDFKKIREREERDGVFGNRSDPNEDQRNRMELATERMRGSTDKLDAARRTVAETEDVALSITGELARNREKIHAAHTKVKSVNEMARQGASIVGRMSARDRRQKSALMIAAGLIGVAIIVVIYFGIFR</sequence>
<protein>
    <recommendedName>
        <fullName evidence="11">Vesicle transport v-SNARE N-terminal domain-containing protein</fullName>
    </recommendedName>
</protein>
<dbReference type="GO" id="GO:0006906">
    <property type="term" value="P:vesicle fusion"/>
    <property type="evidence" value="ECO:0007669"/>
    <property type="project" value="TreeGrafter"/>
</dbReference>
<dbReference type="CDD" id="cd15862">
    <property type="entry name" value="SNARE_Vti1"/>
    <property type="match status" value="1"/>
</dbReference>
<dbReference type="InParanoid" id="A0A024GRX2"/>
<evidence type="ECO:0000256" key="4">
    <source>
        <dbReference type="ARBA" id="ARBA00022692"/>
    </source>
</evidence>
<evidence type="ECO:0000256" key="3">
    <source>
        <dbReference type="ARBA" id="ARBA00022448"/>
    </source>
</evidence>
<gene>
    <name evidence="12" type="ORF">BN9_107570</name>
</gene>
<keyword evidence="8 10" id="KW-0472">Membrane</keyword>
<comment type="caution">
    <text evidence="12">The sequence shown here is derived from an EMBL/GenBank/DDBJ whole genome shotgun (WGS) entry which is preliminary data.</text>
</comment>
<evidence type="ECO:0000313" key="12">
    <source>
        <dbReference type="EMBL" id="CCI49441.1"/>
    </source>
</evidence>
<evidence type="ECO:0000256" key="10">
    <source>
        <dbReference type="SAM" id="Phobius"/>
    </source>
</evidence>
<dbReference type="InterPro" id="IPR010989">
    <property type="entry name" value="SNARE"/>
</dbReference>
<dbReference type="GO" id="GO:0031902">
    <property type="term" value="C:late endosome membrane"/>
    <property type="evidence" value="ECO:0007669"/>
    <property type="project" value="TreeGrafter"/>
</dbReference>
<feature type="domain" description="Vesicle transport v-SNARE N-terminal" evidence="11">
    <location>
        <begin position="1"/>
        <end position="96"/>
    </location>
</feature>
<dbReference type="FunCoup" id="A0A024GRX2">
    <property type="interactions" value="171"/>
</dbReference>
<comment type="similarity">
    <text evidence="2">Belongs to the VTI1 family.</text>
</comment>
<dbReference type="GO" id="GO:0005794">
    <property type="term" value="C:Golgi apparatus"/>
    <property type="evidence" value="ECO:0007669"/>
    <property type="project" value="TreeGrafter"/>
</dbReference>
<dbReference type="AlphaFoldDB" id="A0A024GRX2"/>
<feature type="coiled-coil region" evidence="9">
    <location>
        <begin position="72"/>
        <end position="99"/>
    </location>
</feature>
<dbReference type="SUPFAM" id="SSF47661">
    <property type="entry name" value="t-snare proteins"/>
    <property type="match status" value="1"/>
</dbReference>
<dbReference type="GO" id="GO:0005789">
    <property type="term" value="C:endoplasmic reticulum membrane"/>
    <property type="evidence" value="ECO:0007669"/>
    <property type="project" value="TreeGrafter"/>
</dbReference>
<evidence type="ECO:0000259" key="11">
    <source>
        <dbReference type="Pfam" id="PF05008"/>
    </source>
</evidence>
<evidence type="ECO:0000256" key="5">
    <source>
        <dbReference type="ARBA" id="ARBA00022927"/>
    </source>
</evidence>
<dbReference type="InterPro" id="IPR038407">
    <property type="entry name" value="v-SNARE_N_sf"/>
</dbReference>
<proteinExistence type="inferred from homology"/>
<accession>A0A024GRX2</accession>
<dbReference type="Gene3D" id="1.20.5.110">
    <property type="match status" value="1"/>
</dbReference>
<dbReference type="STRING" id="65357.A0A024GRX2"/>
<dbReference type="PANTHER" id="PTHR21230:SF84">
    <property type="entry name" value="VESICLE TRANSPORT V-SNARE N-TERMINAL DOMAIN-CONTAINING PROTEIN"/>
    <property type="match status" value="1"/>
</dbReference>
<evidence type="ECO:0000256" key="2">
    <source>
        <dbReference type="ARBA" id="ARBA00006108"/>
    </source>
</evidence>
<feature type="transmembrane region" description="Helical" evidence="10">
    <location>
        <begin position="195"/>
        <end position="216"/>
    </location>
</feature>
<evidence type="ECO:0000313" key="13">
    <source>
        <dbReference type="Proteomes" id="UP000053237"/>
    </source>
</evidence>
<dbReference type="GO" id="GO:0012507">
    <property type="term" value="C:ER to Golgi transport vesicle membrane"/>
    <property type="evidence" value="ECO:0007669"/>
    <property type="project" value="TreeGrafter"/>
</dbReference>
<evidence type="ECO:0000256" key="8">
    <source>
        <dbReference type="ARBA" id="ARBA00023136"/>
    </source>
</evidence>
<dbReference type="Pfam" id="PF05008">
    <property type="entry name" value="V-SNARE"/>
    <property type="match status" value="1"/>
</dbReference>
<dbReference type="GO" id="GO:0005484">
    <property type="term" value="F:SNAP receptor activity"/>
    <property type="evidence" value="ECO:0007669"/>
    <property type="project" value="TreeGrafter"/>
</dbReference>
<organism evidence="12 13">
    <name type="scientific">Albugo candida</name>
    <dbReference type="NCBI Taxonomy" id="65357"/>
    <lineage>
        <taxon>Eukaryota</taxon>
        <taxon>Sar</taxon>
        <taxon>Stramenopiles</taxon>
        <taxon>Oomycota</taxon>
        <taxon>Peronosporomycetes</taxon>
        <taxon>Albuginales</taxon>
        <taxon>Albuginaceae</taxon>
        <taxon>Albugo</taxon>
    </lineage>
</organism>
<dbReference type="PANTHER" id="PTHR21230">
    <property type="entry name" value="VESICLE TRANSPORT V-SNARE PROTEIN VTI1-RELATED"/>
    <property type="match status" value="1"/>
</dbReference>
<dbReference type="GO" id="GO:0000149">
    <property type="term" value="F:SNARE binding"/>
    <property type="evidence" value="ECO:0007669"/>
    <property type="project" value="TreeGrafter"/>
</dbReference>
<dbReference type="SUPFAM" id="SSF58038">
    <property type="entry name" value="SNARE fusion complex"/>
    <property type="match status" value="1"/>
</dbReference>
<name>A0A024GRX2_9STRA</name>
<keyword evidence="5" id="KW-0653">Protein transport</keyword>
<keyword evidence="7 9" id="KW-0175">Coiled coil</keyword>